<evidence type="ECO:0000313" key="2">
    <source>
        <dbReference type="EMBL" id="JAC84050.1"/>
    </source>
</evidence>
<feature type="non-terminal residue" evidence="2">
    <location>
        <position position="1"/>
    </location>
</feature>
<sequence length="96" mass="10614">RAATPHRMLMVNVTVRSRTCAVARSRGGHSKVASLTAQKRREVSESPASNESVHQRSVVSTETTETSDTTGFRLPDEETKARVERAVEKYSGTKLR</sequence>
<protein>
    <submittedName>
        <fullName evidence="2">Uncharacterized protein</fullName>
    </submittedName>
</protein>
<name>A0A061SMF1_9CHLO</name>
<dbReference type="AlphaFoldDB" id="A0A061SMF1"/>
<accession>A0A061SMF1</accession>
<feature type="region of interest" description="Disordered" evidence="1">
    <location>
        <begin position="22"/>
        <end position="78"/>
    </location>
</feature>
<feature type="compositionally biased region" description="Low complexity" evidence="1">
    <location>
        <begin position="57"/>
        <end position="70"/>
    </location>
</feature>
<evidence type="ECO:0000256" key="1">
    <source>
        <dbReference type="SAM" id="MobiDB-lite"/>
    </source>
</evidence>
<gene>
    <name evidence="2" type="ORF">TSPGSL018_1872</name>
</gene>
<organism evidence="2">
    <name type="scientific">Tetraselmis sp. GSL018</name>
    <dbReference type="NCBI Taxonomy" id="582737"/>
    <lineage>
        <taxon>Eukaryota</taxon>
        <taxon>Viridiplantae</taxon>
        <taxon>Chlorophyta</taxon>
        <taxon>core chlorophytes</taxon>
        <taxon>Chlorodendrophyceae</taxon>
        <taxon>Chlorodendrales</taxon>
        <taxon>Chlorodendraceae</taxon>
        <taxon>Tetraselmis</taxon>
    </lineage>
</organism>
<dbReference type="EMBL" id="GBEZ01000868">
    <property type="protein sequence ID" value="JAC84050.1"/>
    <property type="molecule type" value="Transcribed_RNA"/>
</dbReference>
<feature type="non-terminal residue" evidence="2">
    <location>
        <position position="96"/>
    </location>
</feature>
<proteinExistence type="predicted"/>
<reference evidence="2" key="1">
    <citation type="submission" date="2014-05" db="EMBL/GenBank/DDBJ databases">
        <title>The transcriptome of the halophilic microalga Tetraselmis sp. GSL018 isolated from the Great Salt Lake, Utah.</title>
        <authorList>
            <person name="Jinkerson R.E."/>
            <person name="D'Adamo S."/>
            <person name="Posewitz M.C."/>
        </authorList>
    </citation>
    <scope>NUCLEOTIDE SEQUENCE</scope>
    <source>
        <strain evidence="2">GSL018</strain>
    </source>
</reference>